<evidence type="ECO:0000259" key="7">
    <source>
        <dbReference type="Pfam" id="PF06429"/>
    </source>
</evidence>
<dbReference type="InterPro" id="IPR011491">
    <property type="entry name" value="FlgE_D2"/>
</dbReference>
<evidence type="ECO:0000256" key="4">
    <source>
        <dbReference type="ARBA" id="ARBA00023143"/>
    </source>
</evidence>
<dbReference type="InterPro" id="IPR053967">
    <property type="entry name" value="LlgE_F_G-like_D1"/>
</dbReference>
<dbReference type="InterPro" id="IPR020013">
    <property type="entry name" value="Flagellar_FlgE/F/G"/>
</dbReference>
<dbReference type="Pfam" id="PF07559">
    <property type="entry name" value="FlgE_D2"/>
    <property type="match status" value="1"/>
</dbReference>
<dbReference type="InterPro" id="IPR010930">
    <property type="entry name" value="Flg_bb/hook_C_dom"/>
</dbReference>
<dbReference type="InterPro" id="IPR037925">
    <property type="entry name" value="FlgE/F/G-like"/>
</dbReference>
<dbReference type="GO" id="GO:0009425">
    <property type="term" value="C:bacterial-type flagellum basal body"/>
    <property type="evidence" value="ECO:0007669"/>
    <property type="project" value="UniProtKB-SubCell"/>
</dbReference>
<dbReference type="NCBIfam" id="TIGR03506">
    <property type="entry name" value="FlgEFG_subfam"/>
    <property type="match status" value="1"/>
</dbReference>
<reference evidence="10" key="1">
    <citation type="journal article" date="2007" name="J. Bacteriol.">
        <title>Comparative genome analysis of four magnetotactic bacteria reveals a complex set of group-specific genes implicated in magnetosome biomineralization and function.</title>
        <authorList>
            <person name="Richter M."/>
            <person name="Kube M."/>
            <person name="Bazylinski D.A."/>
            <person name="Lombardot T."/>
            <person name="Gloeckner F.O."/>
            <person name="Reinhardt R."/>
            <person name="Schueler D."/>
        </authorList>
    </citation>
    <scope>NUCLEOTIDE SEQUENCE</scope>
    <source>
        <strain evidence="10">MSR-1</strain>
    </source>
</reference>
<organism evidence="10">
    <name type="scientific">Magnetospirillum gryphiswaldense</name>
    <dbReference type="NCBI Taxonomy" id="55518"/>
    <lineage>
        <taxon>Bacteria</taxon>
        <taxon>Pseudomonadati</taxon>
        <taxon>Pseudomonadota</taxon>
        <taxon>Alphaproteobacteria</taxon>
        <taxon>Rhodospirillales</taxon>
        <taxon>Rhodospirillaceae</taxon>
        <taxon>Magnetospirillum</taxon>
    </lineage>
</organism>
<dbReference type="Pfam" id="PF06429">
    <property type="entry name" value="Flg_bbr_C"/>
    <property type="match status" value="1"/>
</dbReference>
<name>A4U4J9_9PROT</name>
<keyword evidence="10" id="KW-0966">Cell projection</keyword>
<feature type="domain" description="Flagellar basal-body/hook protein C-terminal" evidence="7">
    <location>
        <begin position="385"/>
        <end position="426"/>
    </location>
</feature>
<keyword evidence="4 5" id="KW-0975">Bacterial flagellum</keyword>
<protein>
    <recommendedName>
        <fullName evidence="3 5">Flagellar hook protein FlgE</fullName>
    </recommendedName>
</protein>
<dbReference type="PROSITE" id="PS00588">
    <property type="entry name" value="FLAGELLA_BB_ROD"/>
    <property type="match status" value="1"/>
</dbReference>
<dbReference type="GO" id="GO:0071978">
    <property type="term" value="P:bacterial-type flagellum-dependent swarming motility"/>
    <property type="evidence" value="ECO:0007669"/>
    <property type="project" value="TreeGrafter"/>
</dbReference>
<evidence type="ECO:0000259" key="9">
    <source>
        <dbReference type="Pfam" id="PF22692"/>
    </source>
</evidence>
<comment type="subcellular location">
    <subcellularLocation>
        <location evidence="1 5">Bacterial flagellum basal body</location>
    </subcellularLocation>
</comment>
<dbReference type="NCBIfam" id="NF004242">
    <property type="entry name" value="PRK05682.2-1"/>
    <property type="match status" value="1"/>
</dbReference>
<dbReference type="SUPFAM" id="SSF117143">
    <property type="entry name" value="Flagellar hook protein flgE"/>
    <property type="match status" value="1"/>
</dbReference>
<dbReference type="InterPro" id="IPR001444">
    <property type="entry name" value="Flag_bb_rod_N"/>
</dbReference>
<dbReference type="Pfam" id="PF00460">
    <property type="entry name" value="Flg_bb_rod"/>
    <property type="match status" value="1"/>
</dbReference>
<evidence type="ECO:0000256" key="1">
    <source>
        <dbReference type="ARBA" id="ARBA00004117"/>
    </source>
</evidence>
<keyword evidence="10" id="KW-0969">Cilium</keyword>
<feature type="domain" description="Flagellar basal body rod protein N-terminal" evidence="6">
    <location>
        <begin position="7"/>
        <end position="37"/>
    </location>
</feature>
<dbReference type="EMBL" id="CU459003">
    <property type="protein sequence ID" value="CAM77806.1"/>
    <property type="molecule type" value="Genomic_DNA"/>
</dbReference>
<evidence type="ECO:0000313" key="10">
    <source>
        <dbReference type="EMBL" id="CAM77806.1"/>
    </source>
</evidence>
<dbReference type="GO" id="GO:0009424">
    <property type="term" value="C:bacterial-type flagellum hook"/>
    <property type="evidence" value="ECO:0007669"/>
    <property type="project" value="TreeGrafter"/>
</dbReference>
<evidence type="ECO:0000259" key="6">
    <source>
        <dbReference type="Pfam" id="PF00460"/>
    </source>
</evidence>
<dbReference type="Gene3D" id="2.60.98.20">
    <property type="entry name" value="Flagellar hook protein FlgE"/>
    <property type="match status" value="1"/>
</dbReference>
<dbReference type="PANTHER" id="PTHR30435">
    <property type="entry name" value="FLAGELLAR PROTEIN"/>
    <property type="match status" value="1"/>
</dbReference>
<dbReference type="SMR" id="A4U4J9"/>
<feature type="domain" description="Flagellar hook protein FlgE D2" evidence="8">
    <location>
        <begin position="170"/>
        <end position="296"/>
    </location>
</feature>
<dbReference type="PANTHER" id="PTHR30435:SF1">
    <property type="entry name" value="FLAGELLAR HOOK PROTEIN FLGE"/>
    <property type="match status" value="1"/>
</dbReference>
<dbReference type="GO" id="GO:0005829">
    <property type="term" value="C:cytosol"/>
    <property type="evidence" value="ECO:0007669"/>
    <property type="project" value="TreeGrafter"/>
</dbReference>
<accession>A4U4J9</accession>
<dbReference type="InterPro" id="IPR019776">
    <property type="entry name" value="Flagellar_basal_body_rod_CS"/>
</dbReference>
<evidence type="ECO:0000256" key="3">
    <source>
        <dbReference type="ARBA" id="ARBA00019015"/>
    </source>
</evidence>
<gene>
    <name evidence="10" type="primary">flgE</name>
    <name evidence="10" type="ORF">MGR_3874</name>
</gene>
<evidence type="ECO:0000259" key="8">
    <source>
        <dbReference type="Pfam" id="PF07559"/>
    </source>
</evidence>
<evidence type="ECO:0000256" key="2">
    <source>
        <dbReference type="ARBA" id="ARBA00009677"/>
    </source>
</evidence>
<evidence type="ECO:0000256" key="5">
    <source>
        <dbReference type="RuleBase" id="RU362116"/>
    </source>
</evidence>
<dbReference type="InterPro" id="IPR037058">
    <property type="entry name" value="Falgellar_hook_FlgE_sf"/>
</dbReference>
<proteinExistence type="inferred from homology"/>
<sequence>MSLMGAMNSAVTALKAQSTALSIISDNLSNSSTTGYKANTTSFKTLVTQSYSSTSYASGGVTASVRQNVAAQGVISGTSNSTDLALDGDGFFVVSYGATGEETFFTRDGEFEIDSAGFMCLGNYYLQGWETDSSGNVIAGSTNSSSTLSAVNVNRFTGTAEATSAETIQANLPADAATGDVVTATMEVFDALGVSHTVTMSYEKTAANEWELSLSDPVLSSDTATDSGDITGGPFTLTFADGALTSITDAGGVATELEFSITGFSTGASDIATIAIDVGQGTSGTGSLTQFSSNSDDPDISITSITGDGVEYGALSSVEVDKKGVIWAHFDNGQDIAIYKLAVADFTNANGLENQGYGVYQQTSASGDFTLHEAGEDGVATITPSALESSTVDTSDEFTRMIVAQQAYSAASQVISTASDMFDDLMAAVR</sequence>
<dbReference type="AlphaFoldDB" id="A4U4J9"/>
<dbReference type="Pfam" id="PF22692">
    <property type="entry name" value="LlgE_F_G_D1"/>
    <property type="match status" value="1"/>
</dbReference>
<keyword evidence="10" id="KW-0282">Flagellum</keyword>
<comment type="function">
    <text evidence="5">A flexible structure which links the flagellar filament to the drive apparatus in the basal body.</text>
</comment>
<dbReference type="RefSeq" id="WP_106001200.1">
    <property type="nucleotide sequence ID" value="NZ_CP027527.1"/>
</dbReference>
<feature type="domain" description="Flagellar hook protein FlgE/F/G-like D1" evidence="9">
    <location>
        <begin position="85"/>
        <end position="122"/>
    </location>
</feature>
<comment type="similarity">
    <text evidence="2 5">Belongs to the flagella basal body rod proteins family.</text>
</comment>